<name>A0ABW4H1F8_9LACO</name>
<gene>
    <name evidence="2" type="ORF">ACFQ5T_02520</name>
</gene>
<protein>
    <submittedName>
        <fullName evidence="2">YoaK family protein</fullName>
    </submittedName>
</protein>
<sequence>MRQITFPAHEQLLFGCGLTMVAGALDAYSYLEHGAVFAGLQTGNLILLGISLGHFQLAVVGRYLTSLLAFVVGTVIVRMLQHFLEKSRVSSQMSVLSYMLVLLMIVLLLNNHLPSMVLAALLSLAAAAELQEFRQIKGAPFTPLMMTGNVRNISESLYDGLRYRNRDARAKALDTGALMVSFIGGALLVAAFTSFMAAYAVLLPAVLVVALLVWLYQQNRRRWKH</sequence>
<evidence type="ECO:0000313" key="3">
    <source>
        <dbReference type="Proteomes" id="UP001597195"/>
    </source>
</evidence>
<comment type="caution">
    <text evidence="2">The sequence shown here is derived from an EMBL/GenBank/DDBJ whole genome shotgun (WGS) entry which is preliminary data.</text>
</comment>
<feature type="transmembrane region" description="Helical" evidence="1">
    <location>
        <begin position="51"/>
        <end position="77"/>
    </location>
</feature>
<keyword evidence="1" id="KW-1133">Transmembrane helix</keyword>
<evidence type="ECO:0000256" key="1">
    <source>
        <dbReference type="SAM" id="Phobius"/>
    </source>
</evidence>
<dbReference type="EMBL" id="JBHTOM010000003">
    <property type="protein sequence ID" value="MFD1548554.1"/>
    <property type="molecule type" value="Genomic_DNA"/>
</dbReference>
<evidence type="ECO:0000313" key="2">
    <source>
        <dbReference type="EMBL" id="MFD1548554.1"/>
    </source>
</evidence>
<feature type="transmembrane region" description="Helical" evidence="1">
    <location>
        <begin position="198"/>
        <end position="216"/>
    </location>
</feature>
<keyword evidence="3" id="KW-1185">Reference proteome</keyword>
<proteinExistence type="predicted"/>
<feature type="transmembrane region" description="Helical" evidence="1">
    <location>
        <begin position="172"/>
        <end position="192"/>
    </location>
</feature>
<dbReference type="PANTHER" id="PTHR37314">
    <property type="entry name" value="SLR0142 PROTEIN"/>
    <property type="match status" value="1"/>
</dbReference>
<keyword evidence="1" id="KW-0472">Membrane</keyword>
<dbReference type="Pfam" id="PF06912">
    <property type="entry name" value="DUF1275"/>
    <property type="match status" value="1"/>
</dbReference>
<dbReference type="RefSeq" id="WP_125700186.1">
    <property type="nucleotide sequence ID" value="NZ_JBHTOM010000003.1"/>
</dbReference>
<dbReference type="InterPro" id="IPR010699">
    <property type="entry name" value="DUF1275"/>
</dbReference>
<dbReference type="Proteomes" id="UP001597195">
    <property type="component" value="Unassembled WGS sequence"/>
</dbReference>
<feature type="transmembrane region" description="Helical" evidence="1">
    <location>
        <begin position="12"/>
        <end position="31"/>
    </location>
</feature>
<organism evidence="2 3">
    <name type="scientific">Levilactobacillus fuyuanensis</name>
    <dbReference type="NCBI Taxonomy" id="2486022"/>
    <lineage>
        <taxon>Bacteria</taxon>
        <taxon>Bacillati</taxon>
        <taxon>Bacillota</taxon>
        <taxon>Bacilli</taxon>
        <taxon>Lactobacillales</taxon>
        <taxon>Lactobacillaceae</taxon>
        <taxon>Levilactobacillus</taxon>
    </lineage>
</organism>
<reference evidence="3" key="1">
    <citation type="journal article" date="2019" name="Int. J. Syst. Evol. Microbiol.">
        <title>The Global Catalogue of Microorganisms (GCM) 10K type strain sequencing project: providing services to taxonomists for standard genome sequencing and annotation.</title>
        <authorList>
            <consortium name="The Broad Institute Genomics Platform"/>
            <consortium name="The Broad Institute Genome Sequencing Center for Infectious Disease"/>
            <person name="Wu L."/>
            <person name="Ma J."/>
        </authorList>
    </citation>
    <scope>NUCLEOTIDE SEQUENCE [LARGE SCALE GENOMIC DNA]</scope>
    <source>
        <strain evidence="3">CCM 8906</strain>
    </source>
</reference>
<feature type="transmembrane region" description="Helical" evidence="1">
    <location>
        <begin position="89"/>
        <end position="107"/>
    </location>
</feature>
<dbReference type="PANTHER" id="PTHR37314:SF4">
    <property type="entry name" value="UPF0700 TRANSMEMBRANE PROTEIN YOAK"/>
    <property type="match status" value="1"/>
</dbReference>
<keyword evidence="1" id="KW-0812">Transmembrane</keyword>
<accession>A0ABW4H1F8</accession>